<evidence type="ECO:0000256" key="1">
    <source>
        <dbReference type="PROSITE-ProRule" id="PRU00023"/>
    </source>
</evidence>
<keyword evidence="4" id="KW-1185">Reference proteome</keyword>
<dbReference type="Pfam" id="PF12796">
    <property type="entry name" value="Ank_2"/>
    <property type="match status" value="3"/>
</dbReference>
<dbReference type="PROSITE" id="PS50088">
    <property type="entry name" value="ANK_REPEAT"/>
    <property type="match status" value="2"/>
</dbReference>
<evidence type="ECO:0000256" key="2">
    <source>
        <dbReference type="SAM" id="MobiDB-lite"/>
    </source>
</evidence>
<name>A0A4Z1SL28_GIAMU</name>
<dbReference type="SUPFAM" id="SSF48403">
    <property type="entry name" value="Ankyrin repeat"/>
    <property type="match status" value="1"/>
</dbReference>
<dbReference type="PROSITE" id="PS50297">
    <property type="entry name" value="ANK_REP_REGION"/>
    <property type="match status" value="2"/>
</dbReference>
<sequence>MGESSEAESGNGSGGGDEDDSSLPPIPETPLECAFMDCDFIRVQSLLRKTPEEAESLGLSRLALAILGGSVTAKDIHTFQDEIGKRQIFRTTALMIATGLNRVDLIEPLSPEYRAQNANGVTALMIAALNGYDEAVRLLLEVEKGLRVKEEWGLQSVHGRQIDIGPGSTALMIAAEHGHTECVRILLDSEAGLRGHYDWTALMHASTEGYLECVKMLVPFEAGIVNTGDVMAINFAAARGHAECLKILMEYEGVKEKGTWYDGRTTALISAAEQGRCECVSLLVTREAGERDWTGFTALMKAVTNNKVEVIPLLKAEVDLPLLIPYRAMVLGKTTIEFDVGDTALTIARYYKHEDCIRALEALEEPKE</sequence>
<feature type="repeat" description="ANK" evidence="1">
    <location>
        <begin position="166"/>
        <end position="198"/>
    </location>
</feature>
<reference evidence="3 4" key="1">
    <citation type="submission" date="2019-05" db="EMBL/GenBank/DDBJ databases">
        <title>The compact genome of Giardia muris reveals important steps in the evolution of intestinal protozoan parasites.</title>
        <authorList>
            <person name="Xu F."/>
            <person name="Jimenez-Gonzalez A."/>
            <person name="Einarsson E."/>
            <person name="Astvaldsson A."/>
            <person name="Peirasmaki D."/>
            <person name="Eckmann L."/>
            <person name="Andersson J.O."/>
            <person name="Svard S.G."/>
            <person name="Jerlstrom-Hultqvist J."/>
        </authorList>
    </citation>
    <scope>NUCLEOTIDE SEQUENCE [LARGE SCALE GENOMIC DNA]</scope>
    <source>
        <strain evidence="3 4">Roberts-Thomson</strain>
    </source>
</reference>
<accession>A0A4Z1SL28</accession>
<keyword evidence="1" id="KW-0040">ANK repeat</keyword>
<feature type="repeat" description="ANK" evidence="1">
    <location>
        <begin position="119"/>
        <end position="151"/>
    </location>
</feature>
<dbReference type="Proteomes" id="UP000315496">
    <property type="component" value="Chromosome 5"/>
</dbReference>
<protein>
    <submittedName>
        <fullName evidence="3">Ankyrin repeat protein 1</fullName>
    </submittedName>
</protein>
<gene>
    <name evidence="3" type="ORF">GMRT_13366</name>
</gene>
<dbReference type="InterPro" id="IPR036770">
    <property type="entry name" value="Ankyrin_rpt-contain_sf"/>
</dbReference>
<evidence type="ECO:0000313" key="4">
    <source>
        <dbReference type="Proteomes" id="UP000315496"/>
    </source>
</evidence>
<dbReference type="PANTHER" id="PTHR24120:SF4">
    <property type="entry name" value="GH07239P"/>
    <property type="match status" value="1"/>
</dbReference>
<feature type="region of interest" description="Disordered" evidence="2">
    <location>
        <begin position="1"/>
        <end position="28"/>
    </location>
</feature>
<dbReference type="PANTHER" id="PTHR24120">
    <property type="entry name" value="GH07239P"/>
    <property type="match status" value="1"/>
</dbReference>
<dbReference type="SMART" id="SM00248">
    <property type="entry name" value="ANK"/>
    <property type="match status" value="7"/>
</dbReference>
<dbReference type="AlphaFoldDB" id="A0A4Z1SL28"/>
<evidence type="ECO:0000313" key="3">
    <source>
        <dbReference type="EMBL" id="TNJ26332.1"/>
    </source>
</evidence>
<dbReference type="OrthoDB" id="20872at2759"/>
<dbReference type="VEuPathDB" id="GiardiaDB:GMRT_13366"/>
<dbReference type="EMBL" id="VDLU01000005">
    <property type="protein sequence ID" value="TNJ26332.1"/>
    <property type="molecule type" value="Genomic_DNA"/>
</dbReference>
<proteinExistence type="predicted"/>
<organism evidence="3 4">
    <name type="scientific">Giardia muris</name>
    <dbReference type="NCBI Taxonomy" id="5742"/>
    <lineage>
        <taxon>Eukaryota</taxon>
        <taxon>Metamonada</taxon>
        <taxon>Diplomonadida</taxon>
        <taxon>Hexamitidae</taxon>
        <taxon>Giardiinae</taxon>
        <taxon>Giardia</taxon>
    </lineage>
</organism>
<dbReference type="InterPro" id="IPR002110">
    <property type="entry name" value="Ankyrin_rpt"/>
</dbReference>
<dbReference type="Gene3D" id="1.25.40.20">
    <property type="entry name" value="Ankyrin repeat-containing domain"/>
    <property type="match status" value="3"/>
</dbReference>
<feature type="compositionally biased region" description="Low complexity" evidence="2">
    <location>
        <begin position="1"/>
        <end position="10"/>
    </location>
</feature>
<comment type="caution">
    <text evidence="3">The sequence shown here is derived from an EMBL/GenBank/DDBJ whole genome shotgun (WGS) entry which is preliminary data.</text>
</comment>